<reference evidence="1" key="1">
    <citation type="submission" date="2014-09" db="EMBL/GenBank/DDBJ databases">
        <authorList>
            <person name="Magalhaes I.L.F."/>
            <person name="Oliveira U."/>
            <person name="Santos F.R."/>
            <person name="Vidigal T.H.D.A."/>
            <person name="Brescovit A.D."/>
            <person name="Santos A.J."/>
        </authorList>
    </citation>
    <scope>NUCLEOTIDE SEQUENCE</scope>
    <source>
        <tissue evidence="1">Shoot tissue taken approximately 20 cm above the soil surface</tissue>
    </source>
</reference>
<sequence length="65" mass="7078">MLFGTTQTEPFVELNPLVPSNCAAVASIANENEALESDVGCSEVELEVVTEIEASMQQVFCRSWI</sequence>
<proteinExistence type="predicted"/>
<name>A0A0A9BKR8_ARUDO</name>
<accession>A0A0A9BKR8</accession>
<dbReference type="AlphaFoldDB" id="A0A0A9BKR8"/>
<protein>
    <submittedName>
        <fullName evidence="1">Uncharacterized protein</fullName>
    </submittedName>
</protein>
<evidence type="ECO:0000313" key="1">
    <source>
        <dbReference type="EMBL" id="JAD63966.1"/>
    </source>
</evidence>
<reference evidence="1" key="2">
    <citation type="journal article" date="2015" name="Data Brief">
        <title>Shoot transcriptome of the giant reed, Arundo donax.</title>
        <authorList>
            <person name="Barrero R.A."/>
            <person name="Guerrero F.D."/>
            <person name="Moolhuijzen P."/>
            <person name="Goolsby J.A."/>
            <person name="Tidwell J."/>
            <person name="Bellgard S.E."/>
            <person name="Bellgard M.I."/>
        </authorList>
    </citation>
    <scope>NUCLEOTIDE SEQUENCE</scope>
    <source>
        <tissue evidence="1">Shoot tissue taken approximately 20 cm above the soil surface</tissue>
    </source>
</reference>
<dbReference type="EMBL" id="GBRH01233929">
    <property type="protein sequence ID" value="JAD63966.1"/>
    <property type="molecule type" value="Transcribed_RNA"/>
</dbReference>
<organism evidence="1">
    <name type="scientific">Arundo donax</name>
    <name type="common">Giant reed</name>
    <name type="synonym">Donax arundinaceus</name>
    <dbReference type="NCBI Taxonomy" id="35708"/>
    <lineage>
        <taxon>Eukaryota</taxon>
        <taxon>Viridiplantae</taxon>
        <taxon>Streptophyta</taxon>
        <taxon>Embryophyta</taxon>
        <taxon>Tracheophyta</taxon>
        <taxon>Spermatophyta</taxon>
        <taxon>Magnoliopsida</taxon>
        <taxon>Liliopsida</taxon>
        <taxon>Poales</taxon>
        <taxon>Poaceae</taxon>
        <taxon>PACMAD clade</taxon>
        <taxon>Arundinoideae</taxon>
        <taxon>Arundineae</taxon>
        <taxon>Arundo</taxon>
    </lineage>
</organism>